<keyword evidence="3" id="KW-1185">Reference proteome</keyword>
<dbReference type="KEGG" id="pcm:AY601_1387"/>
<accession>A0A127VAH2</accession>
<dbReference type="Proteomes" id="UP000071561">
    <property type="component" value="Chromosome"/>
</dbReference>
<evidence type="ECO:0000259" key="1">
    <source>
        <dbReference type="Pfam" id="PF25191"/>
    </source>
</evidence>
<name>A0A127VAH2_9SPHI</name>
<dbReference type="AlphaFoldDB" id="A0A127VAH2"/>
<dbReference type="OrthoDB" id="4827574at2"/>
<dbReference type="InterPro" id="IPR057154">
    <property type="entry name" value="DUF7832"/>
</dbReference>
<organism evidence="2 3">
    <name type="scientific">Pedobacter cryoconitis</name>
    <dbReference type="NCBI Taxonomy" id="188932"/>
    <lineage>
        <taxon>Bacteria</taxon>
        <taxon>Pseudomonadati</taxon>
        <taxon>Bacteroidota</taxon>
        <taxon>Sphingobacteriia</taxon>
        <taxon>Sphingobacteriales</taxon>
        <taxon>Sphingobacteriaceae</taxon>
        <taxon>Pedobacter</taxon>
    </lineage>
</organism>
<dbReference type="RefSeq" id="WP_068398329.1">
    <property type="nucleotide sequence ID" value="NZ_CP014504.1"/>
</dbReference>
<proteinExistence type="predicted"/>
<reference evidence="2 3" key="1">
    <citation type="submission" date="2016-03" db="EMBL/GenBank/DDBJ databases">
        <title>Complete genome sequence of Pedobacter cryoconitis PAMC 27485.</title>
        <authorList>
            <person name="Lee J."/>
            <person name="Kim O.-S."/>
        </authorList>
    </citation>
    <scope>NUCLEOTIDE SEQUENCE [LARGE SCALE GENOMIC DNA]</scope>
    <source>
        <strain evidence="2 3">PAMC 27485</strain>
    </source>
</reference>
<dbReference type="PATRIC" id="fig|188932.3.peg.1444"/>
<feature type="domain" description="DUF7832" evidence="1">
    <location>
        <begin position="3"/>
        <end position="114"/>
    </location>
</feature>
<evidence type="ECO:0000313" key="3">
    <source>
        <dbReference type="Proteomes" id="UP000071561"/>
    </source>
</evidence>
<dbReference type="EMBL" id="CP014504">
    <property type="protein sequence ID" value="AMP98304.1"/>
    <property type="molecule type" value="Genomic_DNA"/>
</dbReference>
<protein>
    <recommendedName>
        <fullName evidence="1">DUF7832 domain-containing protein</fullName>
    </recommendedName>
</protein>
<gene>
    <name evidence="2" type="ORF">AY601_1387</name>
</gene>
<evidence type="ECO:0000313" key="2">
    <source>
        <dbReference type="EMBL" id="AMP98304.1"/>
    </source>
</evidence>
<dbReference type="Pfam" id="PF25191">
    <property type="entry name" value="DUF7832"/>
    <property type="match status" value="1"/>
</dbReference>
<sequence length="158" mass="18615">MKKYDDASWHYGGDFPPGLPQINGATHIGIFLTWFIENNLLSGEQLEDFEDDIQNVKNRTLTGSEYLMRNCDGKLTSNDLNKTGNEFAKAYYEDGTKFAKAYKDYLGDYARLLNIRVVNNLLDQDTLYRIENSWNNYDLLKTRIDERFEQWKEFKKKK</sequence>